<evidence type="ECO:0000256" key="6">
    <source>
        <dbReference type="ARBA" id="ARBA00022614"/>
    </source>
</evidence>
<evidence type="ECO:0000256" key="8">
    <source>
        <dbReference type="ARBA" id="ARBA00023136"/>
    </source>
</evidence>
<dbReference type="Gene3D" id="3.80.10.10">
    <property type="entry name" value="Ribonuclease Inhibitor"/>
    <property type="match status" value="1"/>
</dbReference>
<evidence type="ECO:0000256" key="5">
    <source>
        <dbReference type="ARBA" id="ARBA00022490"/>
    </source>
</evidence>
<evidence type="ECO:0000256" key="9">
    <source>
        <dbReference type="SAM" id="MobiDB-lite"/>
    </source>
</evidence>
<evidence type="ECO:0000313" key="12">
    <source>
        <dbReference type="EMBL" id="KAK3085253.1"/>
    </source>
</evidence>
<reference evidence="12" key="1">
    <citation type="submission" date="2019-08" db="EMBL/GenBank/DDBJ databases">
        <title>The improved chromosome-level genome for the pearl oyster Pinctada fucata martensii using PacBio sequencing and Hi-C.</title>
        <authorList>
            <person name="Zheng Z."/>
        </authorList>
    </citation>
    <scope>NUCLEOTIDE SEQUENCE</scope>
    <source>
        <strain evidence="12">ZZ-2019</strain>
        <tissue evidence="12">Adductor muscle</tissue>
    </source>
</reference>
<evidence type="ECO:0000256" key="2">
    <source>
        <dbReference type="ARBA" id="ARBA00004496"/>
    </source>
</evidence>
<dbReference type="EMBL" id="VSWD01000012">
    <property type="protein sequence ID" value="KAK3085253.1"/>
    <property type="molecule type" value="Genomic_DNA"/>
</dbReference>
<dbReference type="Gene3D" id="2.30.29.30">
    <property type="entry name" value="Pleckstrin-homology domain (PH domain)/Phosphotyrosine-binding domain (PTB)"/>
    <property type="match status" value="1"/>
</dbReference>
<feature type="domain" description="CARMIL C-terminal" evidence="10">
    <location>
        <begin position="862"/>
        <end position="945"/>
    </location>
</feature>
<dbReference type="GO" id="GO:0005737">
    <property type="term" value="C:cytoplasm"/>
    <property type="evidence" value="ECO:0007669"/>
    <property type="project" value="UniProtKB-SubCell"/>
</dbReference>
<dbReference type="PANTHER" id="PTHR24112:SF66">
    <property type="entry name" value="LEUCINE-RICH REPEAT, ISOFORM F"/>
    <property type="match status" value="1"/>
</dbReference>
<proteinExistence type="inferred from homology"/>
<accession>A0AA88XHG6</accession>
<comment type="subcellular location">
    <subcellularLocation>
        <location evidence="1">Cell membrane</location>
    </subcellularLocation>
    <subcellularLocation>
        <location evidence="2">Cytoplasm</location>
    </subcellularLocation>
</comment>
<keyword evidence="4" id="KW-1003">Cell membrane</keyword>
<evidence type="ECO:0000256" key="4">
    <source>
        <dbReference type="ARBA" id="ARBA00022475"/>
    </source>
</evidence>
<dbReference type="PANTHER" id="PTHR24112">
    <property type="entry name" value="LEUCINE-RICH REPEAT, ISOFORM F-RELATED"/>
    <property type="match status" value="1"/>
</dbReference>
<comment type="caution">
    <text evidence="12">The sequence shown here is derived from an EMBL/GenBank/DDBJ whole genome shotgun (WGS) entry which is preliminary data.</text>
</comment>
<keyword evidence="7" id="KW-0677">Repeat</keyword>
<dbReference type="InterPro" id="IPR032675">
    <property type="entry name" value="LRR_dom_sf"/>
</dbReference>
<keyword evidence="6" id="KW-0433">Leucine-rich repeat</keyword>
<dbReference type="Pfam" id="PF16000">
    <property type="entry name" value="CARMIL_C"/>
    <property type="match status" value="1"/>
</dbReference>
<feature type="compositionally biased region" description="Basic and acidic residues" evidence="9">
    <location>
        <begin position="25"/>
        <end position="58"/>
    </location>
</feature>
<dbReference type="GO" id="GO:0005886">
    <property type="term" value="C:plasma membrane"/>
    <property type="evidence" value="ECO:0007669"/>
    <property type="project" value="UniProtKB-SubCell"/>
</dbReference>
<dbReference type="SMART" id="SM00368">
    <property type="entry name" value="LRR_RI"/>
    <property type="match status" value="5"/>
</dbReference>
<dbReference type="InterPro" id="IPR041245">
    <property type="entry name" value="CARMIL_PH"/>
</dbReference>
<gene>
    <name evidence="12" type="ORF">FSP39_000718</name>
</gene>
<evidence type="ECO:0000313" key="13">
    <source>
        <dbReference type="Proteomes" id="UP001186944"/>
    </source>
</evidence>
<evidence type="ECO:0000256" key="3">
    <source>
        <dbReference type="ARBA" id="ARBA00007298"/>
    </source>
</evidence>
<dbReference type="InterPro" id="IPR051279">
    <property type="entry name" value="PP1-Reg/Actin-Interact_Protein"/>
</dbReference>
<organism evidence="12 13">
    <name type="scientific">Pinctada imbricata</name>
    <name type="common">Atlantic pearl-oyster</name>
    <name type="synonym">Pinctada martensii</name>
    <dbReference type="NCBI Taxonomy" id="66713"/>
    <lineage>
        <taxon>Eukaryota</taxon>
        <taxon>Metazoa</taxon>
        <taxon>Spiralia</taxon>
        <taxon>Lophotrochozoa</taxon>
        <taxon>Mollusca</taxon>
        <taxon>Bivalvia</taxon>
        <taxon>Autobranchia</taxon>
        <taxon>Pteriomorphia</taxon>
        <taxon>Pterioida</taxon>
        <taxon>Pterioidea</taxon>
        <taxon>Pteriidae</taxon>
        <taxon>Pinctada</taxon>
    </lineage>
</organism>
<keyword evidence="13" id="KW-1185">Reference proteome</keyword>
<dbReference type="InterPro" id="IPR011993">
    <property type="entry name" value="PH-like_dom_sf"/>
</dbReference>
<dbReference type="GO" id="GO:0034315">
    <property type="term" value="P:regulation of Arp2/3 complex-mediated actin nucleation"/>
    <property type="evidence" value="ECO:0007669"/>
    <property type="project" value="TreeGrafter"/>
</dbReference>
<dbReference type="Proteomes" id="UP001186944">
    <property type="component" value="Unassembled WGS sequence"/>
</dbReference>
<evidence type="ECO:0000259" key="10">
    <source>
        <dbReference type="Pfam" id="PF16000"/>
    </source>
</evidence>
<dbReference type="Pfam" id="PF17888">
    <property type="entry name" value="Carm_PH"/>
    <property type="match status" value="1"/>
</dbReference>
<dbReference type="Pfam" id="PF13516">
    <property type="entry name" value="LRR_6"/>
    <property type="match status" value="1"/>
</dbReference>
<dbReference type="InterPro" id="IPR031943">
    <property type="entry name" value="CARMIL_C"/>
</dbReference>
<dbReference type="SUPFAM" id="SSF52047">
    <property type="entry name" value="RNI-like"/>
    <property type="match status" value="2"/>
</dbReference>
<feature type="domain" description="CARMIL pleckstrin homology" evidence="11">
    <location>
        <begin position="100"/>
        <end position="194"/>
    </location>
</feature>
<keyword evidence="5" id="KW-0963">Cytoplasm</keyword>
<dbReference type="InterPro" id="IPR001611">
    <property type="entry name" value="Leu-rich_rpt"/>
</dbReference>
<dbReference type="GO" id="GO:0016477">
    <property type="term" value="P:cell migration"/>
    <property type="evidence" value="ECO:0007669"/>
    <property type="project" value="TreeGrafter"/>
</dbReference>
<dbReference type="AlphaFoldDB" id="A0AA88XHG6"/>
<evidence type="ECO:0000256" key="1">
    <source>
        <dbReference type="ARBA" id="ARBA00004236"/>
    </source>
</evidence>
<evidence type="ECO:0000259" key="11">
    <source>
        <dbReference type="Pfam" id="PF17888"/>
    </source>
</evidence>
<feature type="region of interest" description="Disordered" evidence="9">
    <location>
        <begin position="20"/>
        <end position="59"/>
    </location>
</feature>
<comment type="similarity">
    <text evidence="3">Belongs to the CARMIL family.</text>
</comment>
<name>A0AA88XHG6_PINIB</name>
<keyword evidence="8" id="KW-0472">Membrane</keyword>
<dbReference type="GO" id="GO:0030027">
    <property type="term" value="C:lamellipodium"/>
    <property type="evidence" value="ECO:0007669"/>
    <property type="project" value="TreeGrafter"/>
</dbReference>
<evidence type="ECO:0000256" key="7">
    <source>
        <dbReference type="ARBA" id="ARBA00022737"/>
    </source>
</evidence>
<sequence>MFDFDLYIYPVPRQPANDVMPGKAYEGEGVDRVKGRGKGAGERDREERGREGGGKGRDSYNNQGFIGALDAAFKMASISNVPREFESGIRDAVGPNTKIYIKRIMKLEVKPEKYEKRVVALAGCRLMILTAKVQTKVEQNISYLDIQALESKKENQLSVTIDNKTLNFVTLDAETDDVNLIITHIGRSIKNVFPAFPLERFIRTIEVHPPGRLKTMYDLIRDVDHKETGPCGGFSMMYACMCDYYNLPYREEVAWDVDTIYLSQDSRELCLQDFDHLNSKDLIPIVSALEHNTWFTKLNANDVKLNMETQNEIQKVMLRNAVIEELHLSNTGITADFVSKLATAVLSNAGSQLSKVDLSKNTLSDQALISFIGSLKNLSKGLVSFNMASTKVTGKGLNKIAETLSNNPNITLTLQYLNMSDNPNPKGDDLQSLYSLLAQPNNLTHLDLSGIDCSLESLCGALLRGSCPSLTHLYVSRNVFSQRKGKEVIPQGTWKTFFSSVYGLEILDLSSCRLPPEALKELLLGIASNINLKNLDLDLSNNDLQMPGAAILGDSLSNITSVTSLDVSNNGFEQSLEKFLDAMKANSSVKHLAIGQNFSKVKNPPMVLESVVNLIQDENSTIESLSLADSKLKNHLSVVINALGSNTTLTEIDISGNSVGDLGARMLSKALQINNKLRSILWDRNNVGPQGFEDVANALKKNFTVKKMPSPLTDIGKVLEERKDNTKERTEAAIKEIESALQRNHSPQKYSSDQGYRLQQGFLISSTQQMVDRLVVQVQDTINALGRLGSGESHQGDVDKASCVIKDADNSKQLLPQLQNIAMKSCDVGNPIEKQLQQMAADLKEVLNKQMKKTVSEMVECTTNQCAGVTADKTFMEELVGGCSEKSSLPPHFTKNVLDSVETSVYNKLSELNLAVAAYISDKTLEGVIEALHSSHKTLVRLLSKSL</sequence>
<protein>
    <submittedName>
        <fullName evidence="12">Uncharacterized protein</fullName>
    </submittedName>
</protein>